<gene>
    <name evidence="2" type="ORF">Taro_035449</name>
</gene>
<dbReference type="OrthoDB" id="2019614at2759"/>
<dbReference type="Proteomes" id="UP000652761">
    <property type="component" value="Unassembled WGS sequence"/>
</dbReference>
<dbReference type="InterPro" id="IPR029131">
    <property type="entry name" value="HAUS5"/>
</dbReference>
<sequence length="1149" mass="128704">ICSDDAHSRIIHRSRTATVYFIFIRTWWGFGRSEQRRRISTRGTTKARVLPEPVAASTTTSLKRHSKGITWAWTGVQKWKPPCSRTWRTGSERCGSSSEKRVVVRALLEGASAAIANSARLFFHLTFLRKLQIQVLPRPISTSTENGGVIWRRCVPKLPPTATEQFISLRGGAEPSRCRGALGGRQMQASGSSAPRPEAILEWLQKEMGYPAPLPSPELIRKVCRGNMVAVWNFLLQRVRSERTVGTARRNILVHGVAAPAAEVAGVGRRRERERGNSGLEERETALRERDAAEEEAARLRNVVRRQRKELRARMAEVAREESERKRMLDGRANVRHKQVMMEAYNQQCDEASKIFAEYQKRLQYYVDQARDVLRFSGTGENVGDFGVQTENEAFYSTVKGNKTSEDVILIETTRERNIRKACEIIAAQVAEKICKTFPAYEGSGIHLNAQVDGFKLGIDLDEEIPDDVKAIAVDALRNPPMLLRAVTSYTSRVKSLIHRETEKIDIKADAELLRIVDATSPDASSHLQYQVYGNGKAGTDFSTKGMWNQLLERQKAHVQQFMATEDALNKAAEAKALSQKLIKRLHGNNDMAVPQPIPAGAISQSIGNIRHFELDVWAKEREVAGLRASFGTLTSEVQRLNKLCEECREAEDALRKKWKKIEEFDARRSELEIIHTALQQANMEYFPSLVALTVVPHPMVEHMFDSQLSGGTWAPTCRRNLTSDEMDHLEQLLSLIHNHMLLEDRKDAWFCRWEMNGCFSVKNALAFWEQQPLAAQEYALKTIIPACDTVEAISNTARDLTEKEVSAFYGSLDNSVYLLPSSPQALMESLGTKGSAGPEAVSAAEKTAALLTSRAGAGDPSAVPSICRISAALQSHSGFESSDAALVSVLEALQFCLKPRGSEASILEELSKSINLVHTRRELVENDRVLLNHAYRVQQEYERTTNYCLKLAAEQDNIITEIWLPELTDAVLNAQSSLDDCQRIRGLVDEWWEQPAATVVDWVLVDGQNVATWLNHVKQLQTAFYDQELLLSLYWTTSSLSRAPVGSPSPVGWKSLEVVDLNSNDLAGELNGAISRCRHQPLLHHGLQLDPPPRRVGSHWRSLTLVPMSLTVPSLGSFSFPGLIPTRDFNVNVEFNRCRHQPLLRHGL</sequence>
<accession>A0A843WIN1</accession>
<dbReference type="AlphaFoldDB" id="A0A843WIN1"/>
<evidence type="ECO:0000313" key="3">
    <source>
        <dbReference type="Proteomes" id="UP000652761"/>
    </source>
</evidence>
<dbReference type="PANTHER" id="PTHR34968:SF1">
    <property type="entry name" value="AUGMIN SUBUNIT 5"/>
    <property type="match status" value="1"/>
</dbReference>
<evidence type="ECO:0008006" key="4">
    <source>
        <dbReference type="Google" id="ProtNLM"/>
    </source>
</evidence>
<proteinExistence type="predicted"/>
<name>A0A843WIN1_COLES</name>
<feature type="non-terminal residue" evidence="2">
    <location>
        <position position="1149"/>
    </location>
</feature>
<evidence type="ECO:0000313" key="2">
    <source>
        <dbReference type="EMBL" id="MQM02680.1"/>
    </source>
</evidence>
<dbReference type="GO" id="GO:0070652">
    <property type="term" value="C:HAUS complex"/>
    <property type="evidence" value="ECO:0007669"/>
    <property type="project" value="InterPro"/>
</dbReference>
<dbReference type="InterPro" id="IPR044706">
    <property type="entry name" value="AUG5_plant"/>
</dbReference>
<organism evidence="2 3">
    <name type="scientific">Colocasia esculenta</name>
    <name type="common">Wild taro</name>
    <name type="synonym">Arum esculentum</name>
    <dbReference type="NCBI Taxonomy" id="4460"/>
    <lineage>
        <taxon>Eukaryota</taxon>
        <taxon>Viridiplantae</taxon>
        <taxon>Streptophyta</taxon>
        <taxon>Embryophyta</taxon>
        <taxon>Tracheophyta</taxon>
        <taxon>Spermatophyta</taxon>
        <taxon>Magnoliopsida</taxon>
        <taxon>Liliopsida</taxon>
        <taxon>Araceae</taxon>
        <taxon>Aroideae</taxon>
        <taxon>Colocasieae</taxon>
        <taxon>Colocasia</taxon>
    </lineage>
</organism>
<comment type="caution">
    <text evidence="2">The sequence shown here is derived from an EMBL/GenBank/DDBJ whole genome shotgun (WGS) entry which is preliminary data.</text>
</comment>
<dbReference type="PANTHER" id="PTHR34968">
    <property type="entry name" value="AUGMIN SUBUNIT 5"/>
    <property type="match status" value="1"/>
</dbReference>
<keyword evidence="3" id="KW-1185">Reference proteome</keyword>
<evidence type="ECO:0000256" key="1">
    <source>
        <dbReference type="SAM" id="MobiDB-lite"/>
    </source>
</evidence>
<dbReference type="Pfam" id="PF14817">
    <property type="entry name" value="HAUS5"/>
    <property type="match status" value="2"/>
</dbReference>
<protein>
    <recommendedName>
        <fullName evidence="4">AUGMIN subunit 5</fullName>
    </recommendedName>
</protein>
<dbReference type="GO" id="GO:0005876">
    <property type="term" value="C:spindle microtubule"/>
    <property type="evidence" value="ECO:0007669"/>
    <property type="project" value="InterPro"/>
</dbReference>
<feature type="region of interest" description="Disordered" evidence="1">
    <location>
        <begin position="268"/>
        <end position="288"/>
    </location>
</feature>
<feature type="compositionally biased region" description="Basic and acidic residues" evidence="1">
    <location>
        <begin position="269"/>
        <end position="288"/>
    </location>
</feature>
<dbReference type="GO" id="GO:0051225">
    <property type="term" value="P:spindle assembly"/>
    <property type="evidence" value="ECO:0007669"/>
    <property type="project" value="InterPro"/>
</dbReference>
<reference evidence="2" key="1">
    <citation type="submission" date="2017-07" db="EMBL/GenBank/DDBJ databases">
        <title>Taro Niue Genome Assembly and Annotation.</title>
        <authorList>
            <person name="Atibalentja N."/>
            <person name="Keating K."/>
            <person name="Fields C.J."/>
        </authorList>
    </citation>
    <scope>NUCLEOTIDE SEQUENCE</scope>
    <source>
        <strain evidence="2">Niue_2</strain>
        <tissue evidence="2">Leaf</tissue>
    </source>
</reference>
<feature type="non-terminal residue" evidence="2">
    <location>
        <position position="1"/>
    </location>
</feature>
<dbReference type="EMBL" id="NMUH01002899">
    <property type="protein sequence ID" value="MQM02680.1"/>
    <property type="molecule type" value="Genomic_DNA"/>
</dbReference>